<dbReference type="InterPro" id="IPR020843">
    <property type="entry name" value="ER"/>
</dbReference>
<dbReference type="Gene3D" id="3.90.180.10">
    <property type="entry name" value="Medium-chain alcohol dehydrogenases, catalytic domain"/>
    <property type="match status" value="1"/>
</dbReference>
<sequence length="297" mass="33635">MICFLIFTEVVDLVLSFLAEDKLQVSVRCLADGGHFLEIRQFDLSKNLSLEMSAFHRNATFHGIVMDKILIGQSLTVAAKYRLFKMVREGIASGVVWPLDTIMFTHDKAEAAFRLMASGKHRGKVVVQIRPEEVHHHASPAVPLSVEAIARTYFYEHKSYVIVGGLGGFGLELAGWNVTRGCRKLLLTSRSRLRTGYQKLCLYRWRALASRRWPEIQASRLKEELGQSSKKPPLRTRRRHLQPRNGVKDTSRLSPDISLGELGIDSLMSVEVKQTSEQDCDVTLSMQEIRQLAIARF</sequence>
<evidence type="ECO:0000313" key="13">
    <source>
        <dbReference type="Proteomes" id="UP000821866"/>
    </source>
</evidence>
<feature type="region of interest" description="Disordered" evidence="9">
    <location>
        <begin position="222"/>
        <end position="254"/>
    </location>
</feature>
<reference evidence="12" key="2">
    <citation type="submission" date="2021-09" db="EMBL/GenBank/DDBJ databases">
        <authorList>
            <person name="Jia N."/>
            <person name="Wang J."/>
            <person name="Shi W."/>
            <person name="Du L."/>
            <person name="Sun Y."/>
            <person name="Zhan W."/>
            <person name="Jiang J."/>
            <person name="Wang Q."/>
            <person name="Zhang B."/>
            <person name="Ji P."/>
            <person name="Sakyi L.B."/>
            <person name="Cui X."/>
            <person name="Yuan T."/>
            <person name="Jiang B."/>
            <person name="Yang W."/>
            <person name="Lam T.T.-Y."/>
            <person name="Chang Q."/>
            <person name="Ding S."/>
            <person name="Wang X."/>
            <person name="Zhu J."/>
            <person name="Ruan X."/>
            <person name="Zhao L."/>
            <person name="Wei J."/>
            <person name="Que T."/>
            <person name="Du C."/>
            <person name="Cheng J."/>
            <person name="Dai P."/>
            <person name="Han X."/>
            <person name="Huang E."/>
            <person name="Gao Y."/>
            <person name="Liu J."/>
            <person name="Shao H."/>
            <person name="Ye R."/>
            <person name="Li L."/>
            <person name="Wei W."/>
            <person name="Wang X."/>
            <person name="Wang C."/>
            <person name="Huo Q."/>
            <person name="Li W."/>
            <person name="Guo W."/>
            <person name="Chen H."/>
            <person name="Chen S."/>
            <person name="Zhou L."/>
            <person name="Zhou L."/>
            <person name="Ni X."/>
            <person name="Tian J."/>
            <person name="Zhou Y."/>
            <person name="Sheng Y."/>
            <person name="Liu T."/>
            <person name="Pan Y."/>
            <person name="Xia L."/>
            <person name="Li J."/>
            <person name="Zhao F."/>
            <person name="Cao W."/>
        </authorList>
    </citation>
    <scope>NUCLEOTIDE SEQUENCE</scope>
    <source>
        <strain evidence="12">Rmic-2018</strain>
        <tissue evidence="12">Larvae</tissue>
    </source>
</reference>
<keyword evidence="6" id="KW-0443">Lipid metabolism</keyword>
<keyword evidence="10" id="KW-0732">Signal</keyword>
<dbReference type="PANTHER" id="PTHR43775">
    <property type="entry name" value="FATTY ACID SYNTHASE"/>
    <property type="match status" value="1"/>
</dbReference>
<dbReference type="GO" id="GO:0004312">
    <property type="term" value="F:fatty acid synthase activity"/>
    <property type="evidence" value="ECO:0007669"/>
    <property type="project" value="TreeGrafter"/>
</dbReference>
<keyword evidence="1" id="KW-0596">Phosphopantetheine</keyword>
<evidence type="ECO:0000256" key="9">
    <source>
        <dbReference type="SAM" id="MobiDB-lite"/>
    </source>
</evidence>
<keyword evidence="13" id="KW-1185">Reference proteome</keyword>
<feature type="domain" description="Enoyl reductase (ER)" evidence="11">
    <location>
        <begin position="1"/>
        <end position="127"/>
    </location>
</feature>
<dbReference type="SMART" id="SM00829">
    <property type="entry name" value="PKS_ER"/>
    <property type="match status" value="1"/>
</dbReference>
<keyword evidence="2" id="KW-0444">Lipid biosynthesis</keyword>
<protein>
    <recommendedName>
        <fullName evidence="11">Enoyl reductase (ER) domain-containing protein</fullName>
    </recommendedName>
</protein>
<evidence type="ECO:0000259" key="11">
    <source>
        <dbReference type="SMART" id="SM00829"/>
    </source>
</evidence>
<evidence type="ECO:0000256" key="1">
    <source>
        <dbReference type="ARBA" id="ARBA00022450"/>
    </source>
</evidence>
<keyword evidence="8" id="KW-0511">Multifunctional enzyme</keyword>
<dbReference type="AlphaFoldDB" id="A0A9J6D0S9"/>
<proteinExistence type="predicted"/>
<dbReference type="InterPro" id="IPR050091">
    <property type="entry name" value="PKS_NRPS_Biosynth_Enz"/>
</dbReference>
<evidence type="ECO:0000256" key="4">
    <source>
        <dbReference type="ARBA" id="ARBA00022857"/>
    </source>
</evidence>
<dbReference type="Proteomes" id="UP000821866">
    <property type="component" value="Unassembled WGS sequence"/>
</dbReference>
<dbReference type="Pfam" id="PF13602">
    <property type="entry name" value="ADH_zinc_N_2"/>
    <property type="match status" value="1"/>
</dbReference>
<feature type="compositionally biased region" description="Basic residues" evidence="9">
    <location>
        <begin position="232"/>
        <end position="242"/>
    </location>
</feature>
<dbReference type="EMBL" id="JABSTU010003546">
    <property type="protein sequence ID" value="KAH7971553.1"/>
    <property type="molecule type" value="Genomic_DNA"/>
</dbReference>
<dbReference type="InterPro" id="IPR036736">
    <property type="entry name" value="ACP-like_sf"/>
</dbReference>
<evidence type="ECO:0000256" key="6">
    <source>
        <dbReference type="ARBA" id="ARBA00023098"/>
    </source>
</evidence>
<feature type="chain" id="PRO_5039894594" description="Enoyl reductase (ER) domain-containing protein" evidence="10">
    <location>
        <begin position="17"/>
        <end position="297"/>
    </location>
</feature>
<dbReference type="GO" id="GO:0016491">
    <property type="term" value="F:oxidoreductase activity"/>
    <property type="evidence" value="ECO:0007669"/>
    <property type="project" value="UniProtKB-KW"/>
</dbReference>
<keyword evidence="7" id="KW-0275">Fatty acid biosynthesis</keyword>
<dbReference type="VEuPathDB" id="VectorBase:LOC119182176"/>
<dbReference type="SUPFAM" id="SSF47336">
    <property type="entry name" value="ACP-like"/>
    <property type="match status" value="1"/>
</dbReference>
<keyword evidence="4" id="KW-0521">NADP</keyword>
<name>A0A9J6D0S9_RHIMP</name>
<dbReference type="InterPro" id="IPR009081">
    <property type="entry name" value="PP-bd_ACP"/>
</dbReference>
<evidence type="ECO:0000256" key="10">
    <source>
        <dbReference type="SAM" id="SignalP"/>
    </source>
</evidence>
<organism evidence="12 13">
    <name type="scientific">Rhipicephalus microplus</name>
    <name type="common">Cattle tick</name>
    <name type="synonym">Boophilus microplus</name>
    <dbReference type="NCBI Taxonomy" id="6941"/>
    <lineage>
        <taxon>Eukaryota</taxon>
        <taxon>Metazoa</taxon>
        <taxon>Ecdysozoa</taxon>
        <taxon>Arthropoda</taxon>
        <taxon>Chelicerata</taxon>
        <taxon>Arachnida</taxon>
        <taxon>Acari</taxon>
        <taxon>Parasitiformes</taxon>
        <taxon>Ixodida</taxon>
        <taxon>Ixodoidea</taxon>
        <taxon>Ixodidae</taxon>
        <taxon>Rhipicephalinae</taxon>
        <taxon>Rhipicephalus</taxon>
        <taxon>Boophilus</taxon>
    </lineage>
</organism>
<evidence type="ECO:0000256" key="7">
    <source>
        <dbReference type="ARBA" id="ARBA00023160"/>
    </source>
</evidence>
<evidence type="ECO:0000256" key="2">
    <source>
        <dbReference type="ARBA" id="ARBA00022516"/>
    </source>
</evidence>
<dbReference type="InterPro" id="IPR013968">
    <property type="entry name" value="PKS_KR"/>
</dbReference>
<evidence type="ECO:0000256" key="8">
    <source>
        <dbReference type="ARBA" id="ARBA00023268"/>
    </source>
</evidence>
<dbReference type="Pfam" id="PF08659">
    <property type="entry name" value="KR"/>
    <property type="match status" value="1"/>
</dbReference>
<dbReference type="Gene3D" id="1.10.1200.10">
    <property type="entry name" value="ACP-like"/>
    <property type="match status" value="1"/>
</dbReference>
<dbReference type="PANTHER" id="PTHR43775:SF7">
    <property type="entry name" value="FATTY ACID SYNTHASE"/>
    <property type="match status" value="1"/>
</dbReference>
<gene>
    <name evidence="12" type="ORF">HPB51_027104</name>
</gene>
<evidence type="ECO:0000256" key="3">
    <source>
        <dbReference type="ARBA" id="ARBA00022832"/>
    </source>
</evidence>
<keyword evidence="3" id="KW-0276">Fatty acid metabolism</keyword>
<comment type="caution">
    <text evidence="12">The sequence shown here is derived from an EMBL/GenBank/DDBJ whole genome shotgun (WGS) entry which is preliminary data.</text>
</comment>
<feature type="signal peptide" evidence="10">
    <location>
        <begin position="1"/>
        <end position="16"/>
    </location>
</feature>
<accession>A0A9J6D0S9</accession>
<keyword evidence="5" id="KW-0560">Oxidoreductase</keyword>
<dbReference type="Gene3D" id="3.40.50.720">
    <property type="entry name" value="NAD(P)-binding Rossmann-like Domain"/>
    <property type="match status" value="1"/>
</dbReference>
<dbReference type="Pfam" id="PF00550">
    <property type="entry name" value="PP-binding"/>
    <property type="match status" value="1"/>
</dbReference>
<evidence type="ECO:0000256" key="5">
    <source>
        <dbReference type="ARBA" id="ARBA00023002"/>
    </source>
</evidence>
<dbReference type="GO" id="GO:0006633">
    <property type="term" value="P:fatty acid biosynthetic process"/>
    <property type="evidence" value="ECO:0007669"/>
    <property type="project" value="UniProtKB-KW"/>
</dbReference>
<evidence type="ECO:0000313" key="12">
    <source>
        <dbReference type="EMBL" id="KAH7971553.1"/>
    </source>
</evidence>
<reference evidence="12" key="1">
    <citation type="journal article" date="2020" name="Cell">
        <title>Large-Scale Comparative Analyses of Tick Genomes Elucidate Their Genetic Diversity and Vector Capacities.</title>
        <authorList>
            <consortium name="Tick Genome and Microbiome Consortium (TIGMIC)"/>
            <person name="Jia N."/>
            <person name="Wang J."/>
            <person name="Shi W."/>
            <person name="Du L."/>
            <person name="Sun Y."/>
            <person name="Zhan W."/>
            <person name="Jiang J.F."/>
            <person name="Wang Q."/>
            <person name="Zhang B."/>
            <person name="Ji P."/>
            <person name="Bell-Sakyi L."/>
            <person name="Cui X.M."/>
            <person name="Yuan T.T."/>
            <person name="Jiang B.G."/>
            <person name="Yang W.F."/>
            <person name="Lam T.T."/>
            <person name="Chang Q.C."/>
            <person name="Ding S.J."/>
            <person name="Wang X.J."/>
            <person name="Zhu J.G."/>
            <person name="Ruan X.D."/>
            <person name="Zhao L."/>
            <person name="Wei J.T."/>
            <person name="Ye R.Z."/>
            <person name="Que T.C."/>
            <person name="Du C.H."/>
            <person name="Zhou Y.H."/>
            <person name="Cheng J.X."/>
            <person name="Dai P.F."/>
            <person name="Guo W.B."/>
            <person name="Han X.H."/>
            <person name="Huang E.J."/>
            <person name="Li L.F."/>
            <person name="Wei W."/>
            <person name="Gao Y.C."/>
            <person name="Liu J.Z."/>
            <person name="Shao H.Z."/>
            <person name="Wang X."/>
            <person name="Wang C.C."/>
            <person name="Yang T.C."/>
            <person name="Huo Q.B."/>
            <person name="Li W."/>
            <person name="Chen H.Y."/>
            <person name="Chen S.E."/>
            <person name="Zhou L.G."/>
            <person name="Ni X.B."/>
            <person name="Tian J.H."/>
            <person name="Sheng Y."/>
            <person name="Liu T."/>
            <person name="Pan Y.S."/>
            <person name="Xia L.Y."/>
            <person name="Li J."/>
            <person name="Zhao F."/>
            <person name="Cao W.C."/>
        </authorList>
    </citation>
    <scope>NUCLEOTIDE SEQUENCE</scope>
    <source>
        <strain evidence="12">Rmic-2018</strain>
    </source>
</reference>